<dbReference type="GO" id="GO:0030246">
    <property type="term" value="F:carbohydrate binding"/>
    <property type="evidence" value="ECO:0007669"/>
    <property type="project" value="UniProtKB-KW"/>
</dbReference>
<dbReference type="InterPro" id="IPR051513">
    <property type="entry name" value="Tectonin_beta-prop"/>
</dbReference>
<reference evidence="4" key="2">
    <citation type="submission" date="2025-09" db="UniProtKB">
        <authorList>
            <consortium name="Ensembl"/>
        </authorList>
    </citation>
    <scope>IDENTIFICATION</scope>
</reference>
<feature type="signal peptide" evidence="3">
    <location>
        <begin position="1"/>
        <end position="32"/>
    </location>
</feature>
<dbReference type="PANTHER" id="PTHR23250">
    <property type="entry name" value="DYSFERLIN-RELATED"/>
    <property type="match status" value="1"/>
</dbReference>
<dbReference type="AlphaFoldDB" id="A0A8C6NRN0"/>
<organism evidence="4 5">
    <name type="scientific">Nothobranchius furzeri</name>
    <name type="common">Turquoise killifish</name>
    <dbReference type="NCBI Taxonomy" id="105023"/>
    <lineage>
        <taxon>Eukaryota</taxon>
        <taxon>Metazoa</taxon>
        <taxon>Chordata</taxon>
        <taxon>Craniata</taxon>
        <taxon>Vertebrata</taxon>
        <taxon>Euteleostomi</taxon>
        <taxon>Actinopterygii</taxon>
        <taxon>Neopterygii</taxon>
        <taxon>Teleostei</taxon>
        <taxon>Neoteleostei</taxon>
        <taxon>Acanthomorphata</taxon>
        <taxon>Ovalentaria</taxon>
        <taxon>Atherinomorphae</taxon>
        <taxon>Cyprinodontiformes</taxon>
        <taxon>Nothobranchiidae</taxon>
        <taxon>Nothobranchius</taxon>
    </lineage>
</organism>
<dbReference type="SMART" id="SM00706">
    <property type="entry name" value="TECPR"/>
    <property type="match status" value="5"/>
</dbReference>
<gene>
    <name evidence="4" type="primary">LOC107374563</name>
</gene>
<dbReference type="InterPro" id="IPR006624">
    <property type="entry name" value="Beta-propeller_rpt_TECPR"/>
</dbReference>
<dbReference type="Proteomes" id="UP000694548">
    <property type="component" value="Unassembled WGS sequence"/>
</dbReference>
<evidence type="ECO:0000256" key="2">
    <source>
        <dbReference type="ARBA" id="ARBA00038331"/>
    </source>
</evidence>
<dbReference type="Pfam" id="PF19193">
    <property type="entry name" value="Tectonin"/>
    <property type="match status" value="1"/>
</dbReference>
<dbReference type="GeneTree" id="ENSGT00510000047886"/>
<proteinExistence type="inferred from homology"/>
<comment type="similarity">
    <text evidence="2">Belongs to the tectonin family.</text>
</comment>
<protein>
    <submittedName>
        <fullName evidence="4">Fish-egg lectin-like</fullName>
    </submittedName>
</protein>
<evidence type="ECO:0000256" key="3">
    <source>
        <dbReference type="SAM" id="SignalP"/>
    </source>
</evidence>
<keyword evidence="1" id="KW-0430">Lectin</keyword>
<evidence type="ECO:0000313" key="5">
    <source>
        <dbReference type="Proteomes" id="UP000694548"/>
    </source>
</evidence>
<feature type="chain" id="PRO_5034255038" evidence="3">
    <location>
        <begin position="33"/>
        <end position="265"/>
    </location>
</feature>
<evidence type="ECO:0000313" key="4">
    <source>
        <dbReference type="Ensembl" id="ENSNFUP00015020411.1"/>
    </source>
</evidence>
<dbReference type="PANTHER" id="PTHR23250:SF3">
    <property type="entry name" value="FISH-EGG LECTIN-LIKE ISOFORM X1-RELATED"/>
    <property type="match status" value="1"/>
</dbReference>
<name>A0A8C6NRN0_NOTFU</name>
<accession>A0A8C6NRN0</accession>
<evidence type="ECO:0000256" key="1">
    <source>
        <dbReference type="ARBA" id="ARBA00022734"/>
    </source>
</evidence>
<sequence>MCVFGHQLIQKDTMNAVATFLLLLSYLSNCHAPPQQPSAAQIDAGQGQVVMTDSSSNAYFLSGSGWSKLGTVPLSHVTVGPAGIWGVDSFDKIYKFVRGDFVSVDGLLQQVDAGGNEQIVGVNSADNIFCLKSSITLAYPQPGPVAWTPFDGLLTYFSCGPNGCWGVNSADNIYVTVSSSIFTSSKTSWTQVPGAAKMAEVGTDGSVFVVNSNGDVFQRTGITSSLPQGRDWVQIPFCLPVKHVSYDLGHLWVVMEIGLILDCQQ</sequence>
<reference evidence="4" key="1">
    <citation type="submission" date="2025-08" db="UniProtKB">
        <authorList>
            <consortium name="Ensembl"/>
        </authorList>
    </citation>
    <scope>IDENTIFICATION</scope>
</reference>
<dbReference type="Ensembl" id="ENSNFUT00015021367.1">
    <property type="protein sequence ID" value="ENSNFUP00015020411.1"/>
    <property type="gene ID" value="ENSNFUG00015009743.1"/>
</dbReference>
<keyword evidence="5" id="KW-1185">Reference proteome</keyword>
<keyword evidence="3" id="KW-0732">Signal</keyword>